<reference evidence="2" key="1">
    <citation type="journal article" date="2019" name="Int. J. Syst. Evol. Microbiol.">
        <title>The Global Catalogue of Microorganisms (GCM) 10K type strain sequencing project: providing services to taxonomists for standard genome sequencing and annotation.</title>
        <authorList>
            <consortium name="The Broad Institute Genomics Platform"/>
            <consortium name="The Broad Institute Genome Sequencing Center for Infectious Disease"/>
            <person name="Wu L."/>
            <person name="Ma J."/>
        </authorList>
    </citation>
    <scope>NUCLEOTIDE SEQUENCE [LARGE SCALE GENOMIC DNA]</scope>
    <source>
        <strain evidence="2">JCM 17923</strain>
    </source>
</reference>
<organism evidence="1 2">
    <name type="scientific">Hymenobacter saemangeumensis</name>
    <dbReference type="NCBI Taxonomy" id="1084522"/>
    <lineage>
        <taxon>Bacteria</taxon>
        <taxon>Pseudomonadati</taxon>
        <taxon>Bacteroidota</taxon>
        <taxon>Cytophagia</taxon>
        <taxon>Cytophagales</taxon>
        <taxon>Hymenobacteraceae</taxon>
        <taxon>Hymenobacter</taxon>
    </lineage>
</organism>
<comment type="caution">
    <text evidence="1">The sequence shown here is derived from an EMBL/GenBank/DDBJ whole genome shotgun (WGS) entry which is preliminary data.</text>
</comment>
<accession>A0ABP8HXG7</accession>
<name>A0ABP8HXG7_9BACT</name>
<proteinExistence type="predicted"/>
<dbReference type="InterPro" id="IPR036583">
    <property type="entry name" value="23S_rRNA_IVS_sf"/>
</dbReference>
<dbReference type="EMBL" id="BAABGZ010000006">
    <property type="protein sequence ID" value="GAA4346720.1"/>
    <property type="molecule type" value="Genomic_DNA"/>
</dbReference>
<dbReference type="RefSeq" id="WP_345232844.1">
    <property type="nucleotide sequence ID" value="NZ_BAABGZ010000006.1"/>
</dbReference>
<evidence type="ECO:0000313" key="2">
    <source>
        <dbReference type="Proteomes" id="UP001501153"/>
    </source>
</evidence>
<keyword evidence="2" id="KW-1185">Reference proteome</keyword>
<dbReference type="Pfam" id="PF05635">
    <property type="entry name" value="23S_rRNA_IVP"/>
    <property type="match status" value="1"/>
</dbReference>
<dbReference type="Proteomes" id="UP001501153">
    <property type="component" value="Unassembled WGS sequence"/>
</dbReference>
<dbReference type="NCBIfam" id="TIGR02436">
    <property type="entry name" value="four helix bundle protein"/>
    <property type="match status" value="1"/>
</dbReference>
<dbReference type="InterPro" id="IPR012657">
    <property type="entry name" value="23S_rRNA-intervening_sequence"/>
</dbReference>
<sequence length="123" mass="14194">MSIEQWESKQNAVLVKSFAFAVRMLKLNKHLRLTQQEYIISKQLIRCGTSIGANIEEAVGAISKADFSAKISIAYKEARETSYWLRLLYEAEYLDEKLFRSLHDDCQTLCRILFSILRTTGRA</sequence>
<dbReference type="SUPFAM" id="SSF158446">
    <property type="entry name" value="IVS-encoded protein-like"/>
    <property type="match status" value="1"/>
</dbReference>
<protein>
    <submittedName>
        <fullName evidence="1">Four helix bundle protein</fullName>
    </submittedName>
</protein>
<evidence type="ECO:0000313" key="1">
    <source>
        <dbReference type="EMBL" id="GAA4346720.1"/>
    </source>
</evidence>
<dbReference type="PANTHER" id="PTHR38471">
    <property type="entry name" value="FOUR HELIX BUNDLE PROTEIN"/>
    <property type="match status" value="1"/>
</dbReference>
<gene>
    <name evidence="1" type="ORF">GCM10023185_01260</name>
</gene>
<dbReference type="PANTHER" id="PTHR38471:SF2">
    <property type="entry name" value="FOUR HELIX BUNDLE PROTEIN"/>
    <property type="match status" value="1"/>
</dbReference>
<dbReference type="PIRSF" id="PIRSF035652">
    <property type="entry name" value="CHP02436"/>
    <property type="match status" value="1"/>
</dbReference>
<dbReference type="Gene3D" id="1.20.1440.60">
    <property type="entry name" value="23S rRNA-intervening sequence"/>
    <property type="match status" value="1"/>
</dbReference>